<organism evidence="1 2">
    <name type="scientific">Candidatus Woesebacteria bacterium GW2011_GWB1_39_12</name>
    <dbReference type="NCBI Taxonomy" id="1618574"/>
    <lineage>
        <taxon>Bacteria</taxon>
        <taxon>Candidatus Woeseibacteriota</taxon>
    </lineage>
</organism>
<dbReference type="AlphaFoldDB" id="A0A0G0M7N1"/>
<evidence type="ECO:0000313" key="1">
    <source>
        <dbReference type="EMBL" id="KKR00124.1"/>
    </source>
</evidence>
<dbReference type="Proteomes" id="UP000033881">
    <property type="component" value="Unassembled WGS sequence"/>
</dbReference>
<evidence type="ECO:0000313" key="2">
    <source>
        <dbReference type="Proteomes" id="UP000033881"/>
    </source>
</evidence>
<gene>
    <name evidence="1" type="ORF">UT24_C0016G0013</name>
</gene>
<accession>A0A0G0M7N1</accession>
<dbReference type="STRING" id="1618574.UT24_C0016G0013"/>
<protein>
    <submittedName>
        <fullName evidence="1">Uncharacterized protein</fullName>
    </submittedName>
</protein>
<comment type="caution">
    <text evidence="1">The sequence shown here is derived from an EMBL/GenBank/DDBJ whole genome shotgun (WGS) entry which is preliminary data.</text>
</comment>
<reference evidence="1 2" key="1">
    <citation type="journal article" date="2015" name="Nature">
        <title>rRNA introns, odd ribosomes, and small enigmatic genomes across a large radiation of phyla.</title>
        <authorList>
            <person name="Brown C.T."/>
            <person name="Hug L.A."/>
            <person name="Thomas B.C."/>
            <person name="Sharon I."/>
            <person name="Castelle C.J."/>
            <person name="Singh A."/>
            <person name="Wilkins M.J."/>
            <person name="Williams K.H."/>
            <person name="Banfield J.F."/>
        </authorList>
    </citation>
    <scope>NUCLEOTIDE SEQUENCE [LARGE SCALE GENOMIC DNA]</scope>
</reference>
<sequence length="97" mass="11568">MIEQYLIKIIKNMRVENICLESTEDKAHWFFSCQICSDRKSHEVWIEDDSPFIVLEKAIQYISRYLRGCRVGAEKKSKWDAIKKLEEEEIRIEDAIS</sequence>
<name>A0A0G0M7N1_9BACT</name>
<proteinExistence type="predicted"/>
<dbReference type="EMBL" id="LBWB01000016">
    <property type="protein sequence ID" value="KKR00124.1"/>
    <property type="molecule type" value="Genomic_DNA"/>
</dbReference>